<keyword evidence="4" id="KW-0963">Cytoplasm</keyword>
<evidence type="ECO:0000256" key="3">
    <source>
        <dbReference type="ARBA" id="ARBA00006922"/>
    </source>
</evidence>
<name>A0ABR4MXS5_9FUNG</name>
<comment type="subcellular location">
    <subcellularLocation>
        <location evidence="2">Cytoplasm</location>
    </subcellularLocation>
    <subcellularLocation>
        <location evidence="1">Nucleus</location>
    </subcellularLocation>
</comment>
<dbReference type="InterPro" id="IPR036770">
    <property type="entry name" value="Ankyrin_rpt-contain_sf"/>
</dbReference>
<proteinExistence type="inferred from homology"/>
<evidence type="ECO:0000256" key="6">
    <source>
        <dbReference type="ARBA" id="ARBA00023015"/>
    </source>
</evidence>
<organism evidence="10 11">
    <name type="scientific">Polyrhizophydium stewartii</name>
    <dbReference type="NCBI Taxonomy" id="2732419"/>
    <lineage>
        <taxon>Eukaryota</taxon>
        <taxon>Fungi</taxon>
        <taxon>Fungi incertae sedis</taxon>
        <taxon>Chytridiomycota</taxon>
        <taxon>Chytridiomycota incertae sedis</taxon>
        <taxon>Chytridiomycetes</taxon>
        <taxon>Rhizophydiales</taxon>
        <taxon>Rhizophydiales incertae sedis</taxon>
        <taxon>Polyrhizophydium</taxon>
    </lineage>
</organism>
<protein>
    <recommendedName>
        <fullName evidence="12">Ankyrin repeat protein</fullName>
    </recommendedName>
</protein>
<feature type="compositionally biased region" description="Polar residues" evidence="9">
    <location>
        <begin position="61"/>
        <end position="77"/>
    </location>
</feature>
<evidence type="ECO:0000256" key="8">
    <source>
        <dbReference type="ARBA" id="ARBA00023242"/>
    </source>
</evidence>
<sequence>MRICDLLAEHDDEPGSSGPDPWPSEFLASGDPGESSRPTADRSKSQASQTPEKLIGGVHSGATSDPSRCRSQGSADTRNGRGEASGHGQHTPERELPAEYDDAAVRRMVHRMRQRLRIAMFKVRHGWEELSMREIIAMAANGPHEPVEAAPTPTPSPSRASSSRETLDMVLAHAGPLTQLTTGRIGLAHLGSLDFDGIEQLWHDVIECEWPGDLERLPGRSWLGSHVFWGVRSRHMYDRLRAVGGWGSAAGLWHAAARCRFDDELRWLRPLELSLLAAEAGAQPLLSDLVGGRERVRLQPAHVRTAAAWGHLHLVRWLHERMADGSWPKSVMDRAAAGGHLHVVRWLHEHRSEGCSHEAMDGAARAGRLHVVRWLHEHRTEGCSRRALDWAVLNSHRHVADWLRTHRPGDVAS</sequence>
<keyword evidence="5" id="KW-0678">Repressor</keyword>
<dbReference type="Pfam" id="PF13637">
    <property type="entry name" value="Ank_4"/>
    <property type="match status" value="1"/>
</dbReference>
<dbReference type="InterPro" id="IPR013734">
    <property type="entry name" value="TF_Nrm1/Whi5"/>
</dbReference>
<evidence type="ECO:0000313" key="11">
    <source>
        <dbReference type="Proteomes" id="UP001527925"/>
    </source>
</evidence>
<reference evidence="10 11" key="1">
    <citation type="submission" date="2023-09" db="EMBL/GenBank/DDBJ databases">
        <title>Pangenome analysis of Batrachochytrium dendrobatidis and related Chytrids.</title>
        <authorList>
            <person name="Yacoub M.N."/>
            <person name="Stajich J.E."/>
            <person name="James T.Y."/>
        </authorList>
    </citation>
    <scope>NUCLEOTIDE SEQUENCE [LARGE SCALE GENOMIC DNA]</scope>
    <source>
        <strain evidence="10 11">JEL0888</strain>
    </source>
</reference>
<evidence type="ECO:0000256" key="9">
    <source>
        <dbReference type="SAM" id="MobiDB-lite"/>
    </source>
</evidence>
<dbReference type="Pfam" id="PF08528">
    <property type="entry name" value="Whi5"/>
    <property type="match status" value="1"/>
</dbReference>
<evidence type="ECO:0000256" key="7">
    <source>
        <dbReference type="ARBA" id="ARBA00023163"/>
    </source>
</evidence>
<comment type="caution">
    <text evidence="10">The sequence shown here is derived from an EMBL/GenBank/DDBJ whole genome shotgun (WGS) entry which is preliminary data.</text>
</comment>
<keyword evidence="8" id="KW-0539">Nucleus</keyword>
<evidence type="ECO:0000256" key="4">
    <source>
        <dbReference type="ARBA" id="ARBA00022490"/>
    </source>
</evidence>
<dbReference type="Proteomes" id="UP001527925">
    <property type="component" value="Unassembled WGS sequence"/>
</dbReference>
<keyword evidence="7" id="KW-0804">Transcription</keyword>
<dbReference type="EMBL" id="JADGIZ020000077">
    <property type="protein sequence ID" value="KAL2912068.1"/>
    <property type="molecule type" value="Genomic_DNA"/>
</dbReference>
<keyword evidence="11" id="KW-1185">Reference proteome</keyword>
<feature type="region of interest" description="Disordered" evidence="9">
    <location>
        <begin position="1"/>
        <end position="99"/>
    </location>
</feature>
<evidence type="ECO:0000256" key="1">
    <source>
        <dbReference type="ARBA" id="ARBA00004123"/>
    </source>
</evidence>
<evidence type="ECO:0000256" key="2">
    <source>
        <dbReference type="ARBA" id="ARBA00004496"/>
    </source>
</evidence>
<keyword evidence="6" id="KW-0805">Transcription regulation</keyword>
<dbReference type="PANTHER" id="PTHR46586:SF3">
    <property type="entry name" value="ANKYRIN REPEAT-CONTAINING PROTEIN"/>
    <property type="match status" value="1"/>
</dbReference>
<dbReference type="InterPro" id="IPR002110">
    <property type="entry name" value="Ankyrin_rpt"/>
</dbReference>
<comment type="similarity">
    <text evidence="3">Belongs to the WHI5/NRM1 family.</text>
</comment>
<evidence type="ECO:0008006" key="12">
    <source>
        <dbReference type="Google" id="ProtNLM"/>
    </source>
</evidence>
<dbReference type="InterPro" id="IPR052050">
    <property type="entry name" value="SecEffector_AnkRepeat"/>
</dbReference>
<dbReference type="PANTHER" id="PTHR46586">
    <property type="entry name" value="ANKYRIN REPEAT-CONTAINING PROTEIN"/>
    <property type="match status" value="1"/>
</dbReference>
<dbReference type="SUPFAM" id="SSF48403">
    <property type="entry name" value="Ankyrin repeat"/>
    <property type="match status" value="1"/>
</dbReference>
<dbReference type="Gene3D" id="1.25.40.20">
    <property type="entry name" value="Ankyrin repeat-containing domain"/>
    <property type="match status" value="1"/>
</dbReference>
<gene>
    <name evidence="10" type="ORF">HK105_208419</name>
</gene>
<evidence type="ECO:0000256" key="5">
    <source>
        <dbReference type="ARBA" id="ARBA00022491"/>
    </source>
</evidence>
<accession>A0ABR4MXS5</accession>
<evidence type="ECO:0000313" key="10">
    <source>
        <dbReference type="EMBL" id="KAL2912068.1"/>
    </source>
</evidence>